<dbReference type="Proteomes" id="UP000504882">
    <property type="component" value="Unassembled WGS sequence"/>
</dbReference>
<reference evidence="2 3" key="1">
    <citation type="submission" date="2019-03" db="EMBL/GenBank/DDBJ databases">
        <title>Genomic features of bacteria from cold environments.</title>
        <authorList>
            <person name="Shen L."/>
        </authorList>
    </citation>
    <scope>NUCLEOTIDE SEQUENCE [LARGE SCALE GENOMIC DNA]</scope>
    <source>
        <strain evidence="3">T3246-1</strain>
    </source>
</reference>
<keyword evidence="3" id="KW-1185">Reference proteome</keyword>
<accession>A0ABY2DYC6</accession>
<dbReference type="EMBL" id="SMNA01000013">
    <property type="protein sequence ID" value="TDE89178.1"/>
    <property type="molecule type" value="Genomic_DNA"/>
</dbReference>
<evidence type="ECO:0000313" key="3">
    <source>
        <dbReference type="Proteomes" id="UP000504882"/>
    </source>
</evidence>
<feature type="region of interest" description="Disordered" evidence="1">
    <location>
        <begin position="14"/>
        <end position="41"/>
    </location>
</feature>
<proteinExistence type="predicted"/>
<gene>
    <name evidence="2" type="ORF">EXU48_20845</name>
</gene>
<evidence type="ECO:0000313" key="2">
    <source>
        <dbReference type="EMBL" id="TDE89178.1"/>
    </source>
</evidence>
<evidence type="ECO:0000256" key="1">
    <source>
        <dbReference type="SAM" id="MobiDB-lite"/>
    </source>
</evidence>
<protein>
    <recommendedName>
        <fullName evidence="4">Lipoprotein</fullName>
    </recommendedName>
</protein>
<name>A0ABY2DYC6_9MICO</name>
<sequence>MAITTLLVSGCSPADSGAGAAAREGTSAPEATTGPSAEAMSDDDLCRAFGDVLTITENADLGLRDGRMEAQEQHGWYRLATRVLGRLPSSNTGAVSQAIADLQAVAPAVPSGASETVEIGSAEWTDASGRLSTACEAAGVEVSLESFTGG</sequence>
<evidence type="ECO:0008006" key="4">
    <source>
        <dbReference type="Google" id="ProtNLM"/>
    </source>
</evidence>
<dbReference type="RefSeq" id="WP_133109620.1">
    <property type="nucleotide sequence ID" value="NZ_SMNA01000013.1"/>
</dbReference>
<comment type="caution">
    <text evidence="2">The sequence shown here is derived from an EMBL/GenBank/DDBJ whole genome shotgun (WGS) entry which is preliminary data.</text>
</comment>
<organism evidence="2 3">
    <name type="scientific">Occultella glacieicola</name>
    <dbReference type="NCBI Taxonomy" id="2518684"/>
    <lineage>
        <taxon>Bacteria</taxon>
        <taxon>Bacillati</taxon>
        <taxon>Actinomycetota</taxon>
        <taxon>Actinomycetes</taxon>
        <taxon>Micrococcales</taxon>
        <taxon>Ruaniaceae</taxon>
        <taxon>Occultella</taxon>
    </lineage>
</organism>